<dbReference type="VEuPathDB" id="AmoebaDB:DICPUDRAFT_31970"/>
<keyword evidence="6" id="KW-1185">Reference proteome</keyword>
<evidence type="ECO:0000256" key="3">
    <source>
        <dbReference type="ARBA" id="ARBA00022840"/>
    </source>
</evidence>
<dbReference type="InterPro" id="IPR000330">
    <property type="entry name" value="SNF2_N"/>
</dbReference>
<dbReference type="STRING" id="5786.F0ZI73"/>
<accession>F0ZI73</accession>
<dbReference type="EMBL" id="GL871029">
    <property type="protein sequence ID" value="EGC36371.1"/>
    <property type="molecule type" value="Genomic_DNA"/>
</dbReference>
<evidence type="ECO:0000313" key="5">
    <source>
        <dbReference type="EMBL" id="EGC36371.1"/>
    </source>
</evidence>
<gene>
    <name evidence="5" type="ORF">DICPUDRAFT_31970</name>
</gene>
<dbReference type="GO" id="GO:0005524">
    <property type="term" value="F:ATP binding"/>
    <property type="evidence" value="ECO:0007669"/>
    <property type="project" value="UniProtKB-KW"/>
</dbReference>
<dbReference type="AlphaFoldDB" id="F0ZI73"/>
<organism evidence="5 6">
    <name type="scientific">Dictyostelium purpureum</name>
    <name type="common">Slime mold</name>
    <dbReference type="NCBI Taxonomy" id="5786"/>
    <lineage>
        <taxon>Eukaryota</taxon>
        <taxon>Amoebozoa</taxon>
        <taxon>Evosea</taxon>
        <taxon>Eumycetozoa</taxon>
        <taxon>Dictyostelia</taxon>
        <taxon>Dictyosteliales</taxon>
        <taxon>Dictyosteliaceae</taxon>
        <taxon>Dictyostelium</taxon>
    </lineage>
</organism>
<evidence type="ECO:0000259" key="4">
    <source>
        <dbReference type="PROSITE" id="PS51192"/>
    </source>
</evidence>
<dbReference type="PANTHER" id="PTHR45626:SF22">
    <property type="entry name" value="DNA REPAIR PROTEIN RAD5"/>
    <property type="match status" value="1"/>
</dbReference>
<keyword evidence="1" id="KW-0547">Nucleotide-binding</keyword>
<dbReference type="CDD" id="cd18008">
    <property type="entry name" value="DEXDc_SHPRH-like"/>
    <property type="match status" value="1"/>
</dbReference>
<dbReference type="InterPro" id="IPR050628">
    <property type="entry name" value="SNF2_RAD54_helicase_TF"/>
</dbReference>
<evidence type="ECO:0000256" key="2">
    <source>
        <dbReference type="ARBA" id="ARBA00022801"/>
    </source>
</evidence>
<dbReference type="Pfam" id="PF00176">
    <property type="entry name" value="SNF2-rel_dom"/>
    <property type="match status" value="1"/>
</dbReference>
<dbReference type="OrthoDB" id="19745at2759"/>
<dbReference type="SMART" id="SM00487">
    <property type="entry name" value="DEXDc"/>
    <property type="match status" value="1"/>
</dbReference>
<dbReference type="eggNOG" id="KOG1001">
    <property type="taxonomic scope" value="Eukaryota"/>
</dbReference>
<dbReference type="SUPFAM" id="SSF52540">
    <property type="entry name" value="P-loop containing nucleoside triphosphate hydrolases"/>
    <property type="match status" value="1"/>
</dbReference>
<dbReference type="PANTHER" id="PTHR45626">
    <property type="entry name" value="TRANSCRIPTION TERMINATION FACTOR 2-RELATED"/>
    <property type="match status" value="1"/>
</dbReference>
<dbReference type="GeneID" id="10500769"/>
<dbReference type="GO" id="GO:0016787">
    <property type="term" value="F:hydrolase activity"/>
    <property type="evidence" value="ECO:0007669"/>
    <property type="project" value="UniProtKB-KW"/>
</dbReference>
<dbReference type="InParanoid" id="F0ZI73"/>
<keyword evidence="2" id="KW-0378">Hydrolase</keyword>
<dbReference type="InterPro" id="IPR027417">
    <property type="entry name" value="P-loop_NTPase"/>
</dbReference>
<keyword evidence="3" id="KW-0067">ATP-binding</keyword>
<dbReference type="InterPro" id="IPR038718">
    <property type="entry name" value="SNF2-like_sf"/>
</dbReference>
<dbReference type="Gene3D" id="3.40.50.10810">
    <property type="entry name" value="Tandem AAA-ATPase domain"/>
    <property type="match status" value="1"/>
</dbReference>
<feature type="domain" description="Helicase ATP-binding" evidence="4">
    <location>
        <begin position="1"/>
        <end position="180"/>
    </location>
</feature>
<dbReference type="PROSITE" id="PS51192">
    <property type="entry name" value="HELICASE_ATP_BIND_1"/>
    <property type="match status" value="1"/>
</dbReference>
<name>F0ZI73_DICPU</name>
<sequence length="216" mass="24768">MGMGKTIEIISTILTNKNLEPPSAENNFQSSTTLIVCPVSVLQQWHSEIVNNTIPPLNVYIYHGPNRNKDPQFLIKYDIVLTTYTTLVSEFNDEASNISINNNGNDSDGGNNNQLPENGIHSVRWFRIVLDEAHTIKERTTRTSRSSYSLHSKIRWCVTGTPIQNKLDDLFSLIHFLRVEPFSNYSWWNQYILKPSKLKDDIGFSRLRVCNKVIIL</sequence>
<dbReference type="Proteomes" id="UP000001064">
    <property type="component" value="Unassembled WGS sequence"/>
</dbReference>
<dbReference type="OMA" id="CKEIERW"/>
<reference evidence="6" key="1">
    <citation type="journal article" date="2011" name="Genome Biol.">
        <title>Comparative genomics of the social amoebae Dictyostelium discoideum and Dictyostelium purpureum.</title>
        <authorList>
            <consortium name="US DOE Joint Genome Institute (JGI-PGF)"/>
            <person name="Sucgang R."/>
            <person name="Kuo A."/>
            <person name="Tian X."/>
            <person name="Salerno W."/>
            <person name="Parikh A."/>
            <person name="Feasley C.L."/>
            <person name="Dalin E."/>
            <person name="Tu H."/>
            <person name="Huang E."/>
            <person name="Barry K."/>
            <person name="Lindquist E."/>
            <person name="Shapiro H."/>
            <person name="Bruce D."/>
            <person name="Schmutz J."/>
            <person name="Salamov A."/>
            <person name="Fey P."/>
            <person name="Gaudet P."/>
            <person name="Anjard C."/>
            <person name="Babu M.M."/>
            <person name="Basu S."/>
            <person name="Bushmanova Y."/>
            <person name="van der Wel H."/>
            <person name="Katoh-Kurasawa M."/>
            <person name="Dinh C."/>
            <person name="Coutinho P.M."/>
            <person name="Saito T."/>
            <person name="Elias M."/>
            <person name="Schaap P."/>
            <person name="Kay R.R."/>
            <person name="Henrissat B."/>
            <person name="Eichinger L."/>
            <person name="Rivero F."/>
            <person name="Putnam N.H."/>
            <person name="West C.M."/>
            <person name="Loomis W.F."/>
            <person name="Chisholm R.L."/>
            <person name="Shaulsky G."/>
            <person name="Strassmann J.E."/>
            <person name="Queller D.C."/>
            <person name="Kuspa A."/>
            <person name="Grigoriev I.V."/>
        </authorList>
    </citation>
    <scope>NUCLEOTIDE SEQUENCE [LARGE SCALE GENOMIC DNA]</scope>
    <source>
        <strain evidence="6">QSDP1</strain>
    </source>
</reference>
<dbReference type="InterPro" id="IPR014001">
    <property type="entry name" value="Helicase_ATP-bd"/>
</dbReference>
<evidence type="ECO:0000313" key="6">
    <source>
        <dbReference type="Proteomes" id="UP000001064"/>
    </source>
</evidence>
<proteinExistence type="predicted"/>
<protein>
    <recommendedName>
        <fullName evidence="4">Helicase ATP-binding domain-containing protein</fullName>
    </recommendedName>
</protein>
<dbReference type="KEGG" id="dpp:DICPUDRAFT_31970"/>
<evidence type="ECO:0000256" key="1">
    <source>
        <dbReference type="ARBA" id="ARBA00022741"/>
    </source>
</evidence>
<dbReference type="RefSeq" id="XP_003287125.1">
    <property type="nucleotide sequence ID" value="XM_003287077.1"/>
</dbReference>